<keyword evidence="7 9" id="KW-0472">Membrane</keyword>
<dbReference type="Proteomes" id="UP000320390">
    <property type="component" value="Chromosome"/>
</dbReference>
<name>A0A518F1D3_9BACT</name>
<evidence type="ECO:0000256" key="5">
    <source>
        <dbReference type="ARBA" id="ARBA00022927"/>
    </source>
</evidence>
<evidence type="ECO:0000256" key="6">
    <source>
        <dbReference type="ARBA" id="ARBA00022989"/>
    </source>
</evidence>
<protein>
    <submittedName>
        <fullName evidence="11">Biopolymer transport protein ExbB</fullName>
    </submittedName>
</protein>
<dbReference type="PANTHER" id="PTHR30625">
    <property type="entry name" value="PROTEIN TOLQ"/>
    <property type="match status" value="1"/>
</dbReference>
<organism evidence="11 12">
    <name type="scientific">Saltatorellus ferox</name>
    <dbReference type="NCBI Taxonomy" id="2528018"/>
    <lineage>
        <taxon>Bacteria</taxon>
        <taxon>Pseudomonadati</taxon>
        <taxon>Planctomycetota</taxon>
        <taxon>Planctomycetia</taxon>
        <taxon>Planctomycetia incertae sedis</taxon>
        <taxon>Saltatorellus</taxon>
    </lineage>
</organism>
<comment type="subcellular location">
    <subcellularLocation>
        <location evidence="1">Cell membrane</location>
        <topology evidence="1">Multi-pass membrane protein</topology>
    </subcellularLocation>
    <subcellularLocation>
        <location evidence="8">Membrane</location>
        <topology evidence="8">Multi-pass membrane protein</topology>
    </subcellularLocation>
</comment>
<dbReference type="PANTHER" id="PTHR30625:SF15">
    <property type="entry name" value="BIOPOLYMER TRANSPORT PROTEIN EXBB"/>
    <property type="match status" value="1"/>
</dbReference>
<dbReference type="InterPro" id="IPR050790">
    <property type="entry name" value="ExbB/TolQ_transport"/>
</dbReference>
<reference evidence="11 12" key="1">
    <citation type="submission" date="2019-02" db="EMBL/GenBank/DDBJ databases">
        <title>Deep-cultivation of Planctomycetes and their phenomic and genomic characterization uncovers novel biology.</title>
        <authorList>
            <person name="Wiegand S."/>
            <person name="Jogler M."/>
            <person name="Boedeker C."/>
            <person name="Pinto D."/>
            <person name="Vollmers J."/>
            <person name="Rivas-Marin E."/>
            <person name="Kohn T."/>
            <person name="Peeters S.H."/>
            <person name="Heuer A."/>
            <person name="Rast P."/>
            <person name="Oberbeckmann S."/>
            <person name="Bunk B."/>
            <person name="Jeske O."/>
            <person name="Meyerdierks A."/>
            <person name="Storesund J.E."/>
            <person name="Kallscheuer N."/>
            <person name="Luecker S."/>
            <person name="Lage O.M."/>
            <person name="Pohl T."/>
            <person name="Merkel B.J."/>
            <person name="Hornburger P."/>
            <person name="Mueller R.-W."/>
            <person name="Bruemmer F."/>
            <person name="Labrenz M."/>
            <person name="Spormann A.M."/>
            <person name="Op den Camp H."/>
            <person name="Overmann J."/>
            <person name="Amann R."/>
            <person name="Jetten M.S.M."/>
            <person name="Mascher T."/>
            <person name="Medema M.H."/>
            <person name="Devos D.P."/>
            <person name="Kaster A.-K."/>
            <person name="Ovreas L."/>
            <person name="Rohde M."/>
            <person name="Galperin M.Y."/>
            <person name="Jogler C."/>
        </authorList>
    </citation>
    <scope>NUCLEOTIDE SEQUENCE [LARGE SCALE GENOMIC DNA]</scope>
    <source>
        <strain evidence="11 12">Poly30</strain>
    </source>
</reference>
<dbReference type="OrthoDB" id="4045at2"/>
<keyword evidence="12" id="KW-1185">Reference proteome</keyword>
<evidence type="ECO:0000256" key="4">
    <source>
        <dbReference type="ARBA" id="ARBA00022692"/>
    </source>
</evidence>
<sequence>MTASLCALLGPLPTPPLAVHEFIWGHSIEDLFLMGGAVMWPLLLCSVIATAIIFERLLVFARFGRVPRKLAATVADAMALRMPGEAAAAIQKSGHPMAEVLRVQVGLADRPIDERTPLVQREGGLLLERLEARLSPLLLVAQAAPLLGLLGTVSGLVGSFWKLEQLNGPVQPSDLAAGIWAALLTTVFGLIVGIPASAAWHLLQDRADGFARHMGFAVTEVEEGIARGRAALPRSASPATSVPPNPAQAAASL</sequence>
<evidence type="ECO:0000259" key="10">
    <source>
        <dbReference type="Pfam" id="PF01618"/>
    </source>
</evidence>
<evidence type="ECO:0000256" key="7">
    <source>
        <dbReference type="ARBA" id="ARBA00023136"/>
    </source>
</evidence>
<dbReference type="EMBL" id="CP036434">
    <property type="protein sequence ID" value="QDV10146.1"/>
    <property type="molecule type" value="Genomic_DNA"/>
</dbReference>
<dbReference type="Pfam" id="PF01618">
    <property type="entry name" value="MotA_ExbB"/>
    <property type="match status" value="1"/>
</dbReference>
<feature type="transmembrane region" description="Helical" evidence="9">
    <location>
        <begin position="177"/>
        <end position="203"/>
    </location>
</feature>
<keyword evidence="5 8" id="KW-0653">Protein transport</keyword>
<keyword evidence="6 9" id="KW-1133">Transmembrane helix</keyword>
<accession>A0A518F1D3</accession>
<evidence type="ECO:0000313" key="11">
    <source>
        <dbReference type="EMBL" id="QDV10146.1"/>
    </source>
</evidence>
<evidence type="ECO:0000256" key="1">
    <source>
        <dbReference type="ARBA" id="ARBA00004651"/>
    </source>
</evidence>
<evidence type="ECO:0000256" key="9">
    <source>
        <dbReference type="SAM" id="Phobius"/>
    </source>
</evidence>
<evidence type="ECO:0000256" key="2">
    <source>
        <dbReference type="ARBA" id="ARBA00022448"/>
    </source>
</evidence>
<feature type="transmembrane region" description="Helical" evidence="9">
    <location>
        <begin position="37"/>
        <end position="59"/>
    </location>
</feature>
<gene>
    <name evidence="11" type="primary">exbB_4</name>
    <name evidence="11" type="ORF">Poly30_57080</name>
</gene>
<dbReference type="GO" id="GO:0005886">
    <property type="term" value="C:plasma membrane"/>
    <property type="evidence" value="ECO:0007669"/>
    <property type="project" value="UniProtKB-SubCell"/>
</dbReference>
<evidence type="ECO:0000256" key="3">
    <source>
        <dbReference type="ARBA" id="ARBA00022475"/>
    </source>
</evidence>
<dbReference type="AlphaFoldDB" id="A0A518F1D3"/>
<dbReference type="RefSeq" id="WP_145205815.1">
    <property type="nucleotide sequence ID" value="NZ_CP036434.1"/>
</dbReference>
<keyword evidence="3" id="KW-1003">Cell membrane</keyword>
<dbReference type="InterPro" id="IPR002898">
    <property type="entry name" value="MotA_ExbB_proton_chnl"/>
</dbReference>
<feature type="domain" description="MotA/TolQ/ExbB proton channel" evidence="10">
    <location>
        <begin position="120"/>
        <end position="213"/>
    </location>
</feature>
<evidence type="ECO:0000256" key="8">
    <source>
        <dbReference type="RuleBase" id="RU004057"/>
    </source>
</evidence>
<comment type="similarity">
    <text evidence="8">Belongs to the exbB/tolQ family.</text>
</comment>
<keyword evidence="2 8" id="KW-0813">Transport</keyword>
<proteinExistence type="inferred from homology"/>
<evidence type="ECO:0000313" key="12">
    <source>
        <dbReference type="Proteomes" id="UP000320390"/>
    </source>
</evidence>
<keyword evidence="4 9" id="KW-0812">Transmembrane</keyword>
<dbReference type="GO" id="GO:0017038">
    <property type="term" value="P:protein import"/>
    <property type="evidence" value="ECO:0007669"/>
    <property type="project" value="TreeGrafter"/>
</dbReference>
<feature type="transmembrane region" description="Helical" evidence="9">
    <location>
        <begin position="137"/>
        <end position="157"/>
    </location>
</feature>